<gene>
    <name evidence="2" type="ORF">Taro_048379</name>
</gene>
<keyword evidence="1" id="KW-0812">Transmembrane</keyword>
<comment type="caution">
    <text evidence="2">The sequence shown here is derived from an EMBL/GenBank/DDBJ whole genome shotgun (WGS) entry which is preliminary data.</text>
</comment>
<keyword evidence="1" id="KW-0472">Membrane</keyword>
<keyword evidence="1" id="KW-1133">Transmembrane helix</keyword>
<evidence type="ECO:0000256" key="1">
    <source>
        <dbReference type="SAM" id="Phobius"/>
    </source>
</evidence>
<evidence type="ECO:0000313" key="2">
    <source>
        <dbReference type="EMBL" id="MQM15434.1"/>
    </source>
</evidence>
<dbReference type="Proteomes" id="UP000652761">
    <property type="component" value="Unassembled WGS sequence"/>
</dbReference>
<keyword evidence="3" id="KW-1185">Reference proteome</keyword>
<reference evidence="2" key="1">
    <citation type="submission" date="2017-07" db="EMBL/GenBank/DDBJ databases">
        <title>Taro Niue Genome Assembly and Annotation.</title>
        <authorList>
            <person name="Atibalentja N."/>
            <person name="Keating K."/>
            <person name="Fields C.J."/>
        </authorList>
    </citation>
    <scope>NUCLEOTIDE SEQUENCE</scope>
    <source>
        <strain evidence="2">Niue_2</strain>
        <tissue evidence="2">Leaf</tissue>
    </source>
</reference>
<protein>
    <submittedName>
        <fullName evidence="2">Uncharacterized protein</fullName>
    </submittedName>
</protein>
<evidence type="ECO:0000313" key="3">
    <source>
        <dbReference type="Proteomes" id="UP000652761"/>
    </source>
</evidence>
<proteinExistence type="predicted"/>
<name>A0A843X7U4_COLES</name>
<feature type="transmembrane region" description="Helical" evidence="1">
    <location>
        <begin position="12"/>
        <end position="32"/>
    </location>
</feature>
<sequence length="101" mass="11415">MKPRVGDAYGDVVWVGIVSFILFVLSNRSFILDLMGRVTSEMSVKLVHREVVERGMEMVRYASVHGCFHSMPCPMLSGEFPRDCKSLKNLQVHGNDFQGHT</sequence>
<dbReference type="AlphaFoldDB" id="A0A843X7U4"/>
<organism evidence="2 3">
    <name type="scientific">Colocasia esculenta</name>
    <name type="common">Wild taro</name>
    <name type="synonym">Arum esculentum</name>
    <dbReference type="NCBI Taxonomy" id="4460"/>
    <lineage>
        <taxon>Eukaryota</taxon>
        <taxon>Viridiplantae</taxon>
        <taxon>Streptophyta</taxon>
        <taxon>Embryophyta</taxon>
        <taxon>Tracheophyta</taxon>
        <taxon>Spermatophyta</taxon>
        <taxon>Magnoliopsida</taxon>
        <taxon>Liliopsida</taxon>
        <taxon>Araceae</taxon>
        <taxon>Aroideae</taxon>
        <taxon>Colocasieae</taxon>
        <taxon>Colocasia</taxon>
    </lineage>
</organism>
<dbReference type="EMBL" id="NMUH01006516">
    <property type="protein sequence ID" value="MQM15434.1"/>
    <property type="molecule type" value="Genomic_DNA"/>
</dbReference>
<accession>A0A843X7U4</accession>